<accession>A0A9D2MQX8</accession>
<reference evidence="1" key="2">
    <citation type="submission" date="2021-04" db="EMBL/GenBank/DDBJ databases">
        <authorList>
            <person name="Gilroy R."/>
        </authorList>
    </citation>
    <scope>NUCLEOTIDE SEQUENCE</scope>
    <source>
        <strain evidence="1">USAMLcec3-2134</strain>
    </source>
</reference>
<proteinExistence type="predicted"/>
<dbReference type="Proteomes" id="UP000886883">
    <property type="component" value="Unassembled WGS sequence"/>
</dbReference>
<gene>
    <name evidence="1" type="ORF">H9763_07685</name>
</gene>
<reference evidence="1" key="1">
    <citation type="journal article" date="2021" name="PeerJ">
        <title>Extensive microbial diversity within the chicken gut microbiome revealed by metagenomics and culture.</title>
        <authorList>
            <person name="Gilroy R."/>
            <person name="Ravi A."/>
            <person name="Getino M."/>
            <person name="Pursley I."/>
            <person name="Horton D.L."/>
            <person name="Alikhan N.F."/>
            <person name="Baker D."/>
            <person name="Gharbi K."/>
            <person name="Hall N."/>
            <person name="Watson M."/>
            <person name="Adriaenssens E.M."/>
            <person name="Foster-Nyarko E."/>
            <person name="Jarju S."/>
            <person name="Secka A."/>
            <person name="Antonio M."/>
            <person name="Oren A."/>
            <person name="Chaudhuri R.R."/>
            <person name="La Ragione R."/>
            <person name="Hildebrand F."/>
            <person name="Pallen M.J."/>
        </authorList>
    </citation>
    <scope>NUCLEOTIDE SEQUENCE</scope>
    <source>
        <strain evidence="1">USAMLcec3-2134</strain>
    </source>
</reference>
<evidence type="ECO:0000313" key="2">
    <source>
        <dbReference type="Proteomes" id="UP000886883"/>
    </source>
</evidence>
<dbReference type="AlphaFoldDB" id="A0A9D2MQX8"/>
<dbReference type="EMBL" id="DWXE01000026">
    <property type="protein sequence ID" value="HJB91333.1"/>
    <property type="molecule type" value="Genomic_DNA"/>
</dbReference>
<organism evidence="1 2">
    <name type="scientific">Candidatus Eisenbergiella merdigallinarum</name>
    <dbReference type="NCBI Taxonomy" id="2838552"/>
    <lineage>
        <taxon>Bacteria</taxon>
        <taxon>Bacillati</taxon>
        <taxon>Bacillota</taxon>
        <taxon>Clostridia</taxon>
        <taxon>Lachnospirales</taxon>
        <taxon>Lachnospiraceae</taxon>
        <taxon>Eisenbergiella</taxon>
    </lineage>
</organism>
<protein>
    <submittedName>
        <fullName evidence="1">Uncharacterized protein</fullName>
    </submittedName>
</protein>
<name>A0A9D2MQX8_9FIRM</name>
<comment type="caution">
    <text evidence="1">The sequence shown here is derived from an EMBL/GenBank/DDBJ whole genome shotgun (WGS) entry which is preliminary data.</text>
</comment>
<sequence length="74" mass="8524">MVKIDCSNLINEMKKRGITFHEIAFLLGKEDSAITAKAEGKTDWMYEEAVAVRNALFPDCELEYLFRQKNTHEA</sequence>
<evidence type="ECO:0000313" key="1">
    <source>
        <dbReference type="EMBL" id="HJB91333.1"/>
    </source>
</evidence>